<dbReference type="InParanoid" id="A0A1Z5JFA2"/>
<dbReference type="Gene3D" id="3.40.50.300">
    <property type="entry name" value="P-loop containing nucleotide triphosphate hydrolases"/>
    <property type="match status" value="1"/>
</dbReference>
<evidence type="ECO:0000259" key="1">
    <source>
        <dbReference type="Pfam" id="PF13191"/>
    </source>
</evidence>
<dbReference type="SUPFAM" id="SSF52540">
    <property type="entry name" value="P-loop containing nucleoside triphosphate hydrolases"/>
    <property type="match status" value="1"/>
</dbReference>
<protein>
    <recommendedName>
        <fullName evidence="1">Orc1-like AAA ATPase domain-containing protein</fullName>
    </recommendedName>
</protein>
<accession>A0A1Z5JFA2</accession>
<dbReference type="Proteomes" id="UP000198406">
    <property type="component" value="Unassembled WGS sequence"/>
</dbReference>
<gene>
    <name evidence="2" type="ORF">FisN_15Hh173</name>
</gene>
<comment type="caution">
    <text evidence="2">The sequence shown here is derived from an EMBL/GenBank/DDBJ whole genome shotgun (WGS) entry which is preliminary data.</text>
</comment>
<dbReference type="Pfam" id="PF13191">
    <property type="entry name" value="AAA_16"/>
    <property type="match status" value="1"/>
</dbReference>
<feature type="domain" description="Orc1-like AAA ATPase" evidence="1">
    <location>
        <begin position="31"/>
        <end position="211"/>
    </location>
</feature>
<reference evidence="2 3" key="1">
    <citation type="journal article" date="2015" name="Plant Cell">
        <title>Oil accumulation by the oleaginous diatom Fistulifera solaris as revealed by the genome and transcriptome.</title>
        <authorList>
            <person name="Tanaka T."/>
            <person name="Maeda Y."/>
            <person name="Veluchamy A."/>
            <person name="Tanaka M."/>
            <person name="Abida H."/>
            <person name="Marechal E."/>
            <person name="Bowler C."/>
            <person name="Muto M."/>
            <person name="Sunaga Y."/>
            <person name="Tanaka M."/>
            <person name="Yoshino T."/>
            <person name="Taniguchi T."/>
            <person name="Fukuda Y."/>
            <person name="Nemoto M."/>
            <person name="Matsumoto M."/>
            <person name="Wong P.S."/>
            <person name="Aburatani S."/>
            <person name="Fujibuchi W."/>
        </authorList>
    </citation>
    <scope>NUCLEOTIDE SEQUENCE [LARGE SCALE GENOMIC DNA]</scope>
    <source>
        <strain evidence="2 3">JPCC DA0580</strain>
    </source>
</reference>
<sequence length="1051" mass="117018">MQCYPITENDTKRKISMDSFRKKLGIASVGKLYGRESEESLLASAYWRFQKERTKKLIVITGRSGSGKTALVEHGLLPTIARSRGFFVSAKFEEGFVDQYYSVFIVALKQYVEQFLAVSDEGVMAATKQELLAAVGNEARLLTDLLPVLKQLVGEPSKGVSKMYGLDAQNRIRHLFCRTFRVLSANAPLVLFFDDVQLASAASCDLIRSLLITEGISILIITACMTSREHGLYYGATVVSAEDDNEYGVAISKPYTNIVPFKVIVSRLEKEASVDVEKLTVSALSLDSVSEFLADLMSRDERIVRPLSEILIARTEGTASHVMQLVRLLIERGTIYKNIEYDRWEWDKEALASNLSPADFFSYLREIIDNLPRVVQEVLKVASCMGDEIDDSAIDIILQTPTGSHLKLAADRGLLLFYPQCGGYRFANTWIRQSVFDLIPKDEREEYFLKIGRKLWKSSSPVALQKNVSVVVALLNKGSSLLRDERERIRFAELNLMAGEKAKAATSYASASAFFCKGIQLMGSGERMWEEHYETMLALYNGASEVEAVNGNYGAVVGYIEEVIRFGRSIDDKLPAYTAFIKSMAEQDNLQEAVRVGCDIMAQLGEKINAENTSSFAMTREVMMSKFAVRGKSNTDILNLPCVRDAVCSDLLQLLCLIFSVCYRSSNGAMVVTACRALRLVMRSGLDDSACIAFAHYAQVMCGFGDTETGIRFGDLALTLAEQMQSKHHLSQVQLILGVHVVHWGKGVGDIESIVDMLRYSIQSALKVGFIETASQATAWRVCFAIILGESLDDLAIEIDRCLHLVRQHQKESTARLCLMIQQFIQCIRGNAKNPARLRGEALIFEQALSDCLATSNLLWATGLRYLAACLAYIFRDMEHANTMLTDMNLRPNSPKSSFVFKELTFQRALVAVELAKAGTEARKNTKVAQSVLKQITPWMATSPGVLCKKLFLEAELAVLVREVNTKQVNVDEDIVGLYLAASSAAEAQGNLHQDGIILERLADYFVACRDDDRAVAMYERASNLFSDWGAYAKVEQLRHIIEKVSVQCKH</sequence>
<proteinExistence type="predicted"/>
<dbReference type="InterPro" id="IPR027417">
    <property type="entry name" value="P-loop_NTPase"/>
</dbReference>
<dbReference type="OrthoDB" id="45468at2759"/>
<dbReference type="InterPro" id="IPR053159">
    <property type="entry name" value="Hybrid_Histidine_Kinase"/>
</dbReference>
<dbReference type="InterPro" id="IPR041664">
    <property type="entry name" value="AAA_16"/>
</dbReference>
<keyword evidence="3" id="KW-1185">Reference proteome</keyword>
<evidence type="ECO:0000313" key="2">
    <source>
        <dbReference type="EMBL" id="GAX12697.1"/>
    </source>
</evidence>
<organism evidence="2 3">
    <name type="scientific">Fistulifera solaris</name>
    <name type="common">Oleaginous diatom</name>
    <dbReference type="NCBI Taxonomy" id="1519565"/>
    <lineage>
        <taxon>Eukaryota</taxon>
        <taxon>Sar</taxon>
        <taxon>Stramenopiles</taxon>
        <taxon>Ochrophyta</taxon>
        <taxon>Bacillariophyta</taxon>
        <taxon>Bacillariophyceae</taxon>
        <taxon>Bacillariophycidae</taxon>
        <taxon>Naviculales</taxon>
        <taxon>Naviculaceae</taxon>
        <taxon>Fistulifera</taxon>
    </lineage>
</organism>
<dbReference type="EMBL" id="BDSP01000055">
    <property type="protein sequence ID" value="GAX12697.1"/>
    <property type="molecule type" value="Genomic_DNA"/>
</dbReference>
<dbReference type="PANTHER" id="PTHR43642">
    <property type="entry name" value="HYBRID SIGNAL TRANSDUCTION HISTIDINE KINASE G"/>
    <property type="match status" value="1"/>
</dbReference>
<name>A0A1Z5JFA2_FISSO</name>
<dbReference type="PANTHER" id="PTHR43642:SF1">
    <property type="entry name" value="HYBRID SIGNAL TRANSDUCTION HISTIDINE KINASE G"/>
    <property type="match status" value="1"/>
</dbReference>
<dbReference type="AlphaFoldDB" id="A0A1Z5JFA2"/>
<evidence type="ECO:0000313" key="3">
    <source>
        <dbReference type="Proteomes" id="UP000198406"/>
    </source>
</evidence>